<dbReference type="EMBL" id="CP136920">
    <property type="protein sequence ID" value="WOO41544.1"/>
    <property type="molecule type" value="Genomic_DNA"/>
</dbReference>
<protein>
    <recommendedName>
        <fullName evidence="4">Verru_Chthon cassette protein A</fullName>
    </recommendedName>
</protein>
<evidence type="ECO:0000256" key="1">
    <source>
        <dbReference type="SAM" id="Phobius"/>
    </source>
</evidence>
<name>A0AAQ3LBL6_9BACT</name>
<dbReference type="KEGG" id="puo:RZN69_00485"/>
<sequence>MRKHHSHSPKGFALITAIALMGFILLLLFSLTTLSQITLATTTIAKQQAMAEQNALLGLQTAIGQLQRFSGHDQRVTVRADLFDQQVDIQHPYWTGVYSSNSPAANWNSTMTMAEKFNEATAWLISGNDGLAPGDANFLTPDQAIQAGQSATLVSASTSDDAVEAPKQNVVKDDVTIGNYAYWIGDEGIKAKFNLQNPYANASSTTAEKMRAFQTAQRIGIEAMDAITSYPVNGSNLPLVRSFSETEFVMSDDLGDRFHDITFWSKSVLSNVKNGGLKHDLTAAFESPSVYNSIFANNADKELLNETGLVDVNAGSTGGPNWDILRSYYNLKDQVNNGSIDPIIPDSSPDAVVGSPYNVSNSFITSNHHRNNPVFPVVSRLQIGFAIESYPETLTDSMGQPTGETANKLRLHIKPVIALYNPYNVKINAATYFMQWDLFPRFKITPNWPKHSDAEPWVVGFRLHEILPIVNGALRRFKMTAANIDFEPGETRVFTLSGPNDLSLLGDWAELTPEAWTPDGSYWVNIDDVKTATVSNYAGNFDINNDRFGLTDVEKSRLTTTSDADSFEVEVTFFHTGDFELKIADGTTQTMLQNIREPWQDEDIDGMRPGTQSKSFVISELSTNPLDIGHWGYWLRTSKSDQPLRALVDTNIRALAVAEEWDGFNDQNGYALASFMEAPQSGNDPLTLAVLTDPEPQIVGDRNRGYWGGGVTVSSGNTHVPLIDLPRTPLISLGALQHAYLSSFGQDATYPLGNSFANPRIPRNQTMHEYTSVRYYKNDANSEVASIPVVDSSYYINEALWDNYFFSSVPTTLSDTEVKDTLSGKITTPLENPRIEFYQPGYYHREEKVLEAAHFTAPNTDEKYDALAGALMINGAFNINSTSVNAWKAILSSLSNQEVPKFDPAGADSDVQFTSEQEAFFSRMSRPYGGGFQSDDDLDIVENNKNFWRGYRRLNTAQINALAAEIVNQIKQRGPFLSMADFVNRKLTNDPLGLKGTLQAALDGADVEINSNLDTELDGGTIDEDALGNGFFPNFDGTQAAGFPGYLMQSDILQALSPVMTVRSDTFLIRSYGDVVDPISSKVISKVWCEAIVQRIPDPAISDSTLSNERNLFTGGSLFPEDVIDGAATNTFGSRRFELVAFRWMNETEL</sequence>
<accession>A0AAQ3LBL6</accession>
<keyword evidence="3" id="KW-1185">Reference proteome</keyword>
<gene>
    <name evidence="2" type="ORF">RZN69_00485</name>
</gene>
<evidence type="ECO:0000313" key="2">
    <source>
        <dbReference type="EMBL" id="WOO41544.1"/>
    </source>
</evidence>
<feature type="transmembrane region" description="Helical" evidence="1">
    <location>
        <begin position="12"/>
        <end position="31"/>
    </location>
</feature>
<organism evidence="2 3">
    <name type="scientific">Rubellicoccus peritrichatus</name>
    <dbReference type="NCBI Taxonomy" id="3080537"/>
    <lineage>
        <taxon>Bacteria</taxon>
        <taxon>Pseudomonadati</taxon>
        <taxon>Verrucomicrobiota</taxon>
        <taxon>Opitutia</taxon>
        <taxon>Puniceicoccales</taxon>
        <taxon>Cerasicoccaceae</taxon>
        <taxon>Rubellicoccus</taxon>
    </lineage>
</organism>
<reference evidence="2 3" key="1">
    <citation type="submission" date="2023-10" db="EMBL/GenBank/DDBJ databases">
        <title>Rubellicoccus peritrichatus gen. nov., sp. nov., isolated from an algae of coral reef tank.</title>
        <authorList>
            <person name="Luo J."/>
        </authorList>
    </citation>
    <scope>NUCLEOTIDE SEQUENCE [LARGE SCALE GENOMIC DNA]</scope>
    <source>
        <strain evidence="2 3">CR14</strain>
    </source>
</reference>
<keyword evidence="1" id="KW-1133">Transmembrane helix</keyword>
<keyword evidence="1" id="KW-0472">Membrane</keyword>
<evidence type="ECO:0008006" key="4">
    <source>
        <dbReference type="Google" id="ProtNLM"/>
    </source>
</evidence>
<keyword evidence="1" id="KW-0812">Transmembrane</keyword>
<evidence type="ECO:0000313" key="3">
    <source>
        <dbReference type="Proteomes" id="UP001304300"/>
    </source>
</evidence>
<dbReference type="Proteomes" id="UP001304300">
    <property type="component" value="Chromosome"/>
</dbReference>
<proteinExistence type="predicted"/>
<dbReference type="AlphaFoldDB" id="A0AAQ3LBL6"/>
<dbReference type="RefSeq" id="WP_317834028.1">
    <property type="nucleotide sequence ID" value="NZ_CP136920.1"/>
</dbReference>